<accession>R7Z825</accession>
<dbReference type="PATRIC" id="fig|1285586.5.peg.4604"/>
<dbReference type="Proteomes" id="UP000013911">
    <property type="component" value="Unassembled WGS sequence"/>
</dbReference>
<sequence>MVKVKHLVIGLGMCLLLAGCSGKEVVKESTEINVESEILALETLLKEKKYEDLLINMESLDLPESETDKVKEVGTKFVDQLIKEKNMDFLASKSNRIRITVRRDDWNRVEKFVEQETELILDEMEQAVRSKDFRKVQEMYENEKILEENVEFSAMYNYALYLQTDQNSYKASGALALAVDPNYYGRMKDEIVAGVTNTSYENPLSFGPITTTNWKWIEGEYRMNIATMERIGNEEKERKEKIESARGKNPTLGMTYEEVEASLWGEPDDVNRTVTEYGTSEQWVYGNGQYLYFDDGILTGFQD</sequence>
<gene>
    <name evidence="1" type="ORF">H131_22097</name>
</gene>
<dbReference type="OrthoDB" id="9794377at2"/>
<comment type="caution">
    <text evidence="1">The sequence shown here is derived from an EMBL/GenBank/DDBJ whole genome shotgun (WGS) entry which is preliminary data.</text>
</comment>
<dbReference type="EMBL" id="AQPX01000037">
    <property type="protein sequence ID" value="EON70335.1"/>
    <property type="molecule type" value="Genomic_DNA"/>
</dbReference>
<evidence type="ECO:0000313" key="2">
    <source>
        <dbReference type="Proteomes" id="UP000013911"/>
    </source>
</evidence>
<evidence type="ECO:0008006" key="3">
    <source>
        <dbReference type="Google" id="ProtNLM"/>
    </source>
</evidence>
<dbReference type="HOGENOM" id="CLU_917653_0_0_9"/>
<dbReference type="RefSeq" id="WP_010861316.1">
    <property type="nucleotide sequence ID" value="NZ_KB933412.1"/>
</dbReference>
<evidence type="ECO:0000313" key="1">
    <source>
        <dbReference type="EMBL" id="EON70335.1"/>
    </source>
</evidence>
<proteinExistence type="predicted"/>
<reference evidence="1 2" key="1">
    <citation type="submission" date="2013-04" db="EMBL/GenBank/DDBJ databases">
        <title>Draft genome of the heavy metal tolerant bacterium Lysinibacillus sphaericus strain OT4b.31.</title>
        <authorList>
            <person name="Pena-Montenegro T.D."/>
            <person name="Dussan J."/>
        </authorList>
    </citation>
    <scope>NUCLEOTIDE SEQUENCE [LARGE SCALE GENOMIC DNA]</scope>
    <source>
        <strain evidence="1 2">OT4b.31</strain>
    </source>
</reference>
<dbReference type="PROSITE" id="PS51257">
    <property type="entry name" value="PROKAR_LIPOPROTEIN"/>
    <property type="match status" value="1"/>
</dbReference>
<dbReference type="AlphaFoldDB" id="R7Z825"/>
<organism evidence="1 2">
    <name type="scientific">Lysinibacillus sphaericus OT4b.31</name>
    <dbReference type="NCBI Taxonomy" id="1285586"/>
    <lineage>
        <taxon>Bacteria</taxon>
        <taxon>Bacillati</taxon>
        <taxon>Bacillota</taxon>
        <taxon>Bacilli</taxon>
        <taxon>Bacillales</taxon>
        <taxon>Bacillaceae</taxon>
        <taxon>Lysinibacillus</taxon>
    </lineage>
</organism>
<name>R7Z825_LYSSH</name>
<dbReference type="eggNOG" id="ENOG5033CWD">
    <property type="taxonomic scope" value="Bacteria"/>
</dbReference>
<protein>
    <recommendedName>
        <fullName evidence="3">Lipoprotein</fullName>
    </recommendedName>
</protein>